<protein>
    <submittedName>
        <fullName evidence="1">Uncharacterized protein</fullName>
    </submittedName>
</protein>
<gene>
    <name evidence="1" type="ORF">PENTCL1PPCAC_8639</name>
</gene>
<accession>A0AAV5SU99</accession>
<organism evidence="1 2">
    <name type="scientific">Pristionchus entomophagus</name>
    <dbReference type="NCBI Taxonomy" id="358040"/>
    <lineage>
        <taxon>Eukaryota</taxon>
        <taxon>Metazoa</taxon>
        <taxon>Ecdysozoa</taxon>
        <taxon>Nematoda</taxon>
        <taxon>Chromadorea</taxon>
        <taxon>Rhabditida</taxon>
        <taxon>Rhabditina</taxon>
        <taxon>Diplogasteromorpha</taxon>
        <taxon>Diplogasteroidea</taxon>
        <taxon>Neodiplogasteridae</taxon>
        <taxon>Pristionchus</taxon>
    </lineage>
</organism>
<comment type="caution">
    <text evidence="1">The sequence shown here is derived from an EMBL/GenBank/DDBJ whole genome shotgun (WGS) entry which is preliminary data.</text>
</comment>
<reference evidence="1" key="1">
    <citation type="submission" date="2023-10" db="EMBL/GenBank/DDBJ databases">
        <title>Genome assembly of Pristionchus species.</title>
        <authorList>
            <person name="Yoshida K."/>
            <person name="Sommer R.J."/>
        </authorList>
    </citation>
    <scope>NUCLEOTIDE SEQUENCE</scope>
    <source>
        <strain evidence="1">RS0144</strain>
    </source>
</reference>
<dbReference type="EMBL" id="BTSX01000002">
    <property type="protein sequence ID" value="GMS86464.1"/>
    <property type="molecule type" value="Genomic_DNA"/>
</dbReference>
<evidence type="ECO:0000313" key="1">
    <source>
        <dbReference type="EMBL" id="GMS86464.1"/>
    </source>
</evidence>
<sequence>AALAAVKEWQTKSGDAFNRSNDGYHSLMERGFDSSVYILDPTSNPNRIQRSLRDLDSELKNTMKEEEKNGNAESDRMMAYGFVESVHLAFLHLIEKNQSLQAHNDALQVDINSLQAQIASIIPKATVEQGAQTDEAQLDRNIPKSIVEQYAQTDE</sequence>
<name>A0AAV5SU99_9BILA</name>
<proteinExistence type="predicted"/>
<feature type="non-terminal residue" evidence="1">
    <location>
        <position position="155"/>
    </location>
</feature>
<dbReference type="AlphaFoldDB" id="A0AAV5SU99"/>
<evidence type="ECO:0000313" key="2">
    <source>
        <dbReference type="Proteomes" id="UP001432027"/>
    </source>
</evidence>
<keyword evidence="2" id="KW-1185">Reference proteome</keyword>
<dbReference type="Proteomes" id="UP001432027">
    <property type="component" value="Unassembled WGS sequence"/>
</dbReference>
<feature type="non-terminal residue" evidence="1">
    <location>
        <position position="1"/>
    </location>
</feature>